<evidence type="ECO:0000256" key="3">
    <source>
        <dbReference type="ARBA" id="ARBA00023274"/>
    </source>
</evidence>
<dbReference type="InterPro" id="IPR000456">
    <property type="entry name" value="Ribosomal_bL17"/>
</dbReference>
<dbReference type="Pfam" id="PF01196">
    <property type="entry name" value="Ribosomal_L17"/>
    <property type="match status" value="1"/>
</dbReference>
<gene>
    <name evidence="6" type="ORF">ODALV1_LOCUS764</name>
</gene>
<evidence type="ECO:0000256" key="4">
    <source>
        <dbReference type="ARBA" id="ARBA00035290"/>
    </source>
</evidence>
<evidence type="ECO:0000256" key="1">
    <source>
        <dbReference type="ARBA" id="ARBA00008777"/>
    </source>
</evidence>
<dbReference type="Proteomes" id="UP001642540">
    <property type="component" value="Unassembled WGS sequence"/>
</dbReference>
<keyword evidence="2" id="KW-0689">Ribosomal protein</keyword>
<keyword evidence="3" id="KW-0687">Ribonucleoprotein</keyword>
<comment type="similarity">
    <text evidence="1">Belongs to the bacterial ribosomal protein bL17 family.</text>
</comment>
<proteinExistence type="inferred from homology"/>
<dbReference type="EMBL" id="CAXLJM020000004">
    <property type="protein sequence ID" value="CAL8069425.1"/>
    <property type="molecule type" value="Genomic_DNA"/>
</dbReference>
<evidence type="ECO:0000256" key="5">
    <source>
        <dbReference type="ARBA" id="ARBA00035413"/>
    </source>
</evidence>
<sequence length="242" mass="27420">MVFPPPIKVQQAPKLTNLISKLNVKVLPSPRKFQNPGGPEGRLKAMRRTVTALVKHERIEARYFRADEARGYVERLISEAVRYGDLHRPTMDLAKFWIYDEAAIPKLFKVLVPRYKQWPSGLPYTRMLRAPSSIVDQTTFKVGIGHHLLAVLELRGNPFPPLPGPFTKPHAGAIHNVLLEEARKEYFRSQSTIESQAEQHTQAVPIPGEESCFQQGDTLEQLTHELVSESVSEIDPPEESKK</sequence>
<reference evidence="6 7" key="1">
    <citation type="submission" date="2024-08" db="EMBL/GenBank/DDBJ databases">
        <authorList>
            <person name="Cucini C."/>
            <person name="Frati F."/>
        </authorList>
    </citation>
    <scope>NUCLEOTIDE SEQUENCE [LARGE SCALE GENOMIC DNA]</scope>
</reference>
<dbReference type="PANTHER" id="PTHR14413:SF16">
    <property type="entry name" value="LARGE RIBOSOMAL SUBUNIT PROTEIN BL17M"/>
    <property type="match status" value="1"/>
</dbReference>
<evidence type="ECO:0000256" key="2">
    <source>
        <dbReference type="ARBA" id="ARBA00022980"/>
    </source>
</evidence>
<dbReference type="PANTHER" id="PTHR14413">
    <property type="entry name" value="RIBOSOMAL PROTEIN L17"/>
    <property type="match status" value="1"/>
</dbReference>
<dbReference type="InterPro" id="IPR036373">
    <property type="entry name" value="Ribosomal_bL17_sf"/>
</dbReference>
<keyword evidence="7" id="KW-1185">Reference proteome</keyword>
<accession>A0ABP1PMV9</accession>
<comment type="caution">
    <text evidence="6">The sequence shown here is derived from an EMBL/GenBank/DDBJ whole genome shotgun (WGS) entry which is preliminary data.</text>
</comment>
<evidence type="ECO:0000313" key="7">
    <source>
        <dbReference type="Proteomes" id="UP001642540"/>
    </source>
</evidence>
<dbReference type="Gene3D" id="3.90.1030.10">
    <property type="entry name" value="Ribosomal protein L17"/>
    <property type="match status" value="1"/>
</dbReference>
<protein>
    <recommendedName>
        <fullName evidence="4">Large ribosomal subunit protein bL17m</fullName>
    </recommendedName>
    <alternativeName>
        <fullName evidence="5">39S ribosomal protein L17, mitochondrial</fullName>
    </alternativeName>
</protein>
<name>A0ABP1PMV9_9HEXA</name>
<organism evidence="6 7">
    <name type="scientific">Orchesella dallaii</name>
    <dbReference type="NCBI Taxonomy" id="48710"/>
    <lineage>
        <taxon>Eukaryota</taxon>
        <taxon>Metazoa</taxon>
        <taxon>Ecdysozoa</taxon>
        <taxon>Arthropoda</taxon>
        <taxon>Hexapoda</taxon>
        <taxon>Collembola</taxon>
        <taxon>Entomobryomorpha</taxon>
        <taxon>Entomobryoidea</taxon>
        <taxon>Orchesellidae</taxon>
        <taxon>Orchesellinae</taxon>
        <taxon>Orchesella</taxon>
    </lineage>
</organism>
<evidence type="ECO:0000313" key="6">
    <source>
        <dbReference type="EMBL" id="CAL8069425.1"/>
    </source>
</evidence>
<dbReference type="SUPFAM" id="SSF64263">
    <property type="entry name" value="Prokaryotic ribosomal protein L17"/>
    <property type="match status" value="1"/>
</dbReference>